<dbReference type="AlphaFoldDB" id="A0A9W4E8C1"/>
<dbReference type="Proteomes" id="UP001153328">
    <property type="component" value="Unassembled WGS sequence"/>
</dbReference>
<evidence type="ECO:0000313" key="2">
    <source>
        <dbReference type="Proteomes" id="UP001153328"/>
    </source>
</evidence>
<comment type="caution">
    <text evidence="1">The sequence shown here is derived from an EMBL/GenBank/DDBJ whole genome shotgun (WGS) entry which is preliminary data.</text>
</comment>
<dbReference type="EMBL" id="CAJVAX010000012">
    <property type="protein sequence ID" value="CAG7633577.1"/>
    <property type="molecule type" value="Genomic_DNA"/>
</dbReference>
<reference evidence="1" key="1">
    <citation type="submission" date="2021-06" db="EMBL/GenBank/DDBJ databases">
        <authorList>
            <person name="Arsene-Ploetze F."/>
        </authorList>
    </citation>
    <scope>NUCLEOTIDE SEQUENCE</scope>
    <source>
        <strain evidence="1">SBRY1</strain>
    </source>
</reference>
<name>A0A9W4E8C1_9ACTN</name>
<gene>
    <name evidence="1" type="ORF">SBRY_20991</name>
</gene>
<organism evidence="1 2">
    <name type="scientific">Actinacidiphila bryophytorum</name>
    <dbReference type="NCBI Taxonomy" id="1436133"/>
    <lineage>
        <taxon>Bacteria</taxon>
        <taxon>Bacillati</taxon>
        <taxon>Actinomycetota</taxon>
        <taxon>Actinomycetes</taxon>
        <taxon>Kitasatosporales</taxon>
        <taxon>Streptomycetaceae</taxon>
        <taxon>Actinacidiphila</taxon>
    </lineage>
</organism>
<accession>A0A9W4E8C1</accession>
<keyword evidence="2" id="KW-1185">Reference proteome</keyword>
<evidence type="ECO:0000313" key="1">
    <source>
        <dbReference type="EMBL" id="CAG7633577.1"/>
    </source>
</evidence>
<proteinExistence type="predicted"/>
<sequence>MNRMHVLYGRCVATTATGRKPERTPFRLTGGCGLSPRF</sequence>
<protein>
    <submittedName>
        <fullName evidence="1">Uncharacterized protein</fullName>
    </submittedName>
</protein>